<sequence length="93" mass="10918">MTQRTNLLQIVLAKSKNLSIEENPIFVQPHTRIFTKTFQLSQWARSKSLESSPKKQDSRHKDFERRDDVRFRRHIGGCGGFEVGVMDRRRGCE</sequence>
<feature type="compositionally biased region" description="Basic and acidic residues" evidence="1">
    <location>
        <begin position="52"/>
        <end position="65"/>
    </location>
</feature>
<dbReference type="EMBL" id="BMAW01028489">
    <property type="protein sequence ID" value="GFU07615.1"/>
    <property type="molecule type" value="Genomic_DNA"/>
</dbReference>
<evidence type="ECO:0000313" key="3">
    <source>
        <dbReference type="Proteomes" id="UP000887013"/>
    </source>
</evidence>
<reference evidence="2" key="1">
    <citation type="submission" date="2020-08" db="EMBL/GenBank/DDBJ databases">
        <title>Multicomponent nature underlies the extraordinary mechanical properties of spider dragline silk.</title>
        <authorList>
            <person name="Kono N."/>
            <person name="Nakamura H."/>
            <person name="Mori M."/>
            <person name="Yoshida Y."/>
            <person name="Ohtoshi R."/>
            <person name="Malay A.D."/>
            <person name="Moran D.A.P."/>
            <person name="Tomita M."/>
            <person name="Numata K."/>
            <person name="Arakawa K."/>
        </authorList>
    </citation>
    <scope>NUCLEOTIDE SEQUENCE</scope>
</reference>
<evidence type="ECO:0000313" key="2">
    <source>
        <dbReference type="EMBL" id="GFU07615.1"/>
    </source>
</evidence>
<evidence type="ECO:0000256" key="1">
    <source>
        <dbReference type="SAM" id="MobiDB-lite"/>
    </source>
</evidence>
<comment type="caution">
    <text evidence="2">The sequence shown here is derived from an EMBL/GenBank/DDBJ whole genome shotgun (WGS) entry which is preliminary data.</text>
</comment>
<proteinExistence type="predicted"/>
<feature type="region of interest" description="Disordered" evidence="1">
    <location>
        <begin position="45"/>
        <end position="65"/>
    </location>
</feature>
<organism evidence="2 3">
    <name type="scientific">Nephila pilipes</name>
    <name type="common">Giant wood spider</name>
    <name type="synonym">Nephila maculata</name>
    <dbReference type="NCBI Taxonomy" id="299642"/>
    <lineage>
        <taxon>Eukaryota</taxon>
        <taxon>Metazoa</taxon>
        <taxon>Ecdysozoa</taxon>
        <taxon>Arthropoda</taxon>
        <taxon>Chelicerata</taxon>
        <taxon>Arachnida</taxon>
        <taxon>Araneae</taxon>
        <taxon>Araneomorphae</taxon>
        <taxon>Entelegynae</taxon>
        <taxon>Araneoidea</taxon>
        <taxon>Nephilidae</taxon>
        <taxon>Nephila</taxon>
    </lineage>
</organism>
<protein>
    <submittedName>
        <fullName evidence="2">Uncharacterized protein</fullName>
    </submittedName>
</protein>
<name>A0A8X6Q5G1_NEPPI</name>
<keyword evidence="3" id="KW-1185">Reference proteome</keyword>
<accession>A0A8X6Q5G1</accession>
<gene>
    <name evidence="2" type="ORF">NPIL_185081</name>
</gene>
<dbReference type="AlphaFoldDB" id="A0A8X6Q5G1"/>
<dbReference type="Proteomes" id="UP000887013">
    <property type="component" value="Unassembled WGS sequence"/>
</dbReference>